<dbReference type="CDD" id="cd09898">
    <property type="entry name" value="H3TH_53EXO"/>
    <property type="match status" value="1"/>
</dbReference>
<evidence type="ECO:0000256" key="3">
    <source>
        <dbReference type="ARBA" id="ARBA00022759"/>
    </source>
</evidence>
<dbReference type="InterPro" id="IPR020046">
    <property type="entry name" value="5-3_exonucl_a-hlix_arch_N"/>
</dbReference>
<evidence type="ECO:0000256" key="4">
    <source>
        <dbReference type="ARBA" id="ARBA00022801"/>
    </source>
</evidence>
<feature type="binding site" evidence="8">
    <location>
        <position position="189"/>
    </location>
    <ligand>
        <name>K(+)</name>
        <dbReference type="ChEBI" id="CHEBI:29103"/>
    </ligand>
</feature>
<keyword evidence="3 8" id="KW-0255">Endonuclease</keyword>
<keyword evidence="1 8" id="KW-0540">Nuclease</keyword>
<comment type="caution">
    <text evidence="10">The sequence shown here is derived from an EMBL/GenBank/DDBJ whole genome shotgun (WGS) entry which is preliminary data.</text>
</comment>
<reference evidence="11" key="1">
    <citation type="journal article" date="2019" name="Int. J. Syst. Evol. Microbiol.">
        <title>The Global Catalogue of Microorganisms (GCM) 10K type strain sequencing project: providing services to taxonomists for standard genome sequencing and annotation.</title>
        <authorList>
            <consortium name="The Broad Institute Genomics Platform"/>
            <consortium name="The Broad Institute Genome Sequencing Center for Infectious Disease"/>
            <person name="Wu L."/>
            <person name="Ma J."/>
        </authorList>
    </citation>
    <scope>NUCLEOTIDE SEQUENCE [LARGE SCALE GENOMIC DNA]</scope>
    <source>
        <strain evidence="11">JCM 32226</strain>
    </source>
</reference>
<dbReference type="SMART" id="SM00279">
    <property type="entry name" value="HhH2"/>
    <property type="match status" value="1"/>
</dbReference>
<dbReference type="InterPro" id="IPR038969">
    <property type="entry name" value="FEN"/>
</dbReference>
<keyword evidence="6 8" id="KW-0630">Potassium</keyword>
<name>A0ABP8Q603_9GAMM</name>
<dbReference type="PANTHER" id="PTHR42646">
    <property type="entry name" value="FLAP ENDONUCLEASE XNI"/>
    <property type="match status" value="1"/>
</dbReference>
<evidence type="ECO:0000256" key="8">
    <source>
        <dbReference type="HAMAP-Rule" id="MF_01192"/>
    </source>
</evidence>
<dbReference type="SMART" id="SM00475">
    <property type="entry name" value="53EXOc"/>
    <property type="match status" value="1"/>
</dbReference>
<comment type="caution">
    <text evidence="8">Lacks conserved residue(s) required for the propagation of feature annotation.</text>
</comment>
<evidence type="ECO:0000256" key="5">
    <source>
        <dbReference type="ARBA" id="ARBA00022842"/>
    </source>
</evidence>
<evidence type="ECO:0000313" key="10">
    <source>
        <dbReference type="EMBL" id="GAA4497133.1"/>
    </source>
</evidence>
<dbReference type="Gene3D" id="1.10.150.20">
    <property type="entry name" value="5' to 3' exonuclease, C-terminal subdomain"/>
    <property type="match status" value="1"/>
</dbReference>
<proteinExistence type="inferred from homology"/>
<dbReference type="InterPro" id="IPR020045">
    <property type="entry name" value="DNA_polI_H3TH"/>
</dbReference>
<dbReference type="NCBIfam" id="NF007017">
    <property type="entry name" value="PRK09482.1"/>
    <property type="match status" value="1"/>
</dbReference>
<keyword evidence="4 8" id="KW-0378">Hydrolase</keyword>
<accession>A0ABP8Q603</accession>
<evidence type="ECO:0000256" key="6">
    <source>
        <dbReference type="ARBA" id="ARBA00022958"/>
    </source>
</evidence>
<dbReference type="Pfam" id="PF01367">
    <property type="entry name" value="5_3_exonuc"/>
    <property type="match status" value="1"/>
</dbReference>
<feature type="region of interest" description="Interaction with DNA" evidence="8">
    <location>
        <begin position="191"/>
        <end position="196"/>
    </location>
</feature>
<dbReference type="Gene3D" id="3.40.50.1010">
    <property type="entry name" value="5'-nuclease"/>
    <property type="match status" value="1"/>
</dbReference>
<evidence type="ECO:0000256" key="7">
    <source>
        <dbReference type="ARBA" id="ARBA00023125"/>
    </source>
</evidence>
<dbReference type="SUPFAM" id="SSF88723">
    <property type="entry name" value="PIN domain-like"/>
    <property type="match status" value="1"/>
</dbReference>
<dbReference type="Proteomes" id="UP001501321">
    <property type="component" value="Unassembled WGS sequence"/>
</dbReference>
<gene>
    <name evidence="8 10" type="primary">xni</name>
    <name evidence="8" type="synonym">ygdG</name>
    <name evidence="10" type="ORF">GCM10023095_13230</name>
</gene>
<dbReference type="Pfam" id="PF02739">
    <property type="entry name" value="5_3_exonuc_N"/>
    <property type="match status" value="1"/>
</dbReference>
<keyword evidence="11" id="KW-1185">Reference proteome</keyword>
<keyword evidence="5 8" id="KW-0460">Magnesium</keyword>
<feature type="binding site" evidence="8">
    <location>
        <position position="178"/>
    </location>
    <ligand>
        <name>K(+)</name>
        <dbReference type="ChEBI" id="CHEBI:29103"/>
    </ligand>
</feature>
<feature type="binding site" evidence="8">
    <location>
        <position position="111"/>
    </location>
    <ligand>
        <name>Mg(2+)</name>
        <dbReference type="ChEBI" id="CHEBI:18420"/>
    </ligand>
</feature>
<comment type="cofactor">
    <cofactor evidence="8">
        <name>Mg(2+)</name>
        <dbReference type="ChEBI" id="CHEBI:18420"/>
    </cofactor>
    <text evidence="8">Binds 2 Mg(2+) per subunit. Only one magnesium ion has a direct interaction with the protein, the other interactions are indirect.</text>
</comment>
<evidence type="ECO:0000256" key="1">
    <source>
        <dbReference type="ARBA" id="ARBA00022722"/>
    </source>
</evidence>
<dbReference type="RefSeq" id="WP_345011282.1">
    <property type="nucleotide sequence ID" value="NZ_BAABFC010000009.1"/>
</dbReference>
<evidence type="ECO:0000313" key="11">
    <source>
        <dbReference type="Proteomes" id="UP001501321"/>
    </source>
</evidence>
<dbReference type="InterPro" id="IPR022895">
    <property type="entry name" value="Xni"/>
</dbReference>
<comment type="function">
    <text evidence="8">Has flap endonuclease activity. During DNA replication, flap endonucleases cleave the 5'-overhanging flap structure that is generated by displacement synthesis when DNA polymerase encounters the 5'-end of a downstream Okazaki fragment.</text>
</comment>
<sequence length="262" mass="28667">MAHLLLLDAMNLIRRLYAVQERQQADHQSRLLATAQTMERAVGSILAEVAPSHVLAVFDGQGDSWRKALYPDYKAGRNAMPEALAEGLELLQARLWSLGVDALLSDTDEADDLIATLMAGMASHGQPVTLISTDKGFCQLLPQGLQIRDYFNKRWLDEAFVRQHFGVPSTALVDYWALCGLAGSNIKGVPGIGPKGAAELLGQYGNLDTLLSVEAADKRLHKVQQAADEARLAQTLVRLRQDIPLGFNLKDIRYTPHSAPST</sequence>
<dbReference type="CDD" id="cd09859">
    <property type="entry name" value="PIN_53EXO"/>
    <property type="match status" value="1"/>
</dbReference>
<dbReference type="HAMAP" id="MF_01192">
    <property type="entry name" value="Xni"/>
    <property type="match status" value="1"/>
</dbReference>
<dbReference type="EMBL" id="BAABFC010000009">
    <property type="protein sequence ID" value="GAA4497133.1"/>
    <property type="molecule type" value="Genomic_DNA"/>
</dbReference>
<dbReference type="InterPro" id="IPR036279">
    <property type="entry name" value="5-3_exonuclease_C_sf"/>
</dbReference>
<keyword evidence="2 8" id="KW-0479">Metal-binding</keyword>
<dbReference type="InterPro" id="IPR002421">
    <property type="entry name" value="5-3_exonuclease"/>
</dbReference>
<evidence type="ECO:0000259" key="9">
    <source>
        <dbReference type="SMART" id="SM00475"/>
    </source>
</evidence>
<dbReference type="EC" id="3.1.-.-" evidence="8"/>
<evidence type="ECO:0000256" key="2">
    <source>
        <dbReference type="ARBA" id="ARBA00022723"/>
    </source>
</evidence>
<feature type="domain" description="5'-3' exonuclease" evidence="9">
    <location>
        <begin position="2"/>
        <end position="255"/>
    </location>
</feature>
<organism evidence="10 11">
    <name type="scientific">Pseudaeromonas paramecii</name>
    <dbReference type="NCBI Taxonomy" id="2138166"/>
    <lineage>
        <taxon>Bacteria</taxon>
        <taxon>Pseudomonadati</taxon>
        <taxon>Pseudomonadota</taxon>
        <taxon>Gammaproteobacteria</taxon>
        <taxon>Aeromonadales</taxon>
        <taxon>Aeromonadaceae</taxon>
        <taxon>Pseudaeromonas</taxon>
    </lineage>
</organism>
<comment type="cofactor">
    <cofactor evidence="8">
        <name>K(+)</name>
        <dbReference type="ChEBI" id="CHEBI:29103"/>
    </cofactor>
    <text evidence="8">Binds 1 K(+) per subunit. The potassium ion strongly increases the affinity for DNA.</text>
</comment>
<dbReference type="SUPFAM" id="SSF47807">
    <property type="entry name" value="5' to 3' exonuclease, C-terminal subdomain"/>
    <property type="match status" value="1"/>
</dbReference>
<comment type="similarity">
    <text evidence="8">Belongs to the Xni family.</text>
</comment>
<feature type="binding site" evidence="8">
    <location>
        <position position="192"/>
    </location>
    <ligand>
        <name>K(+)</name>
        <dbReference type="ChEBI" id="CHEBI:29103"/>
    </ligand>
</feature>
<dbReference type="InterPro" id="IPR029060">
    <property type="entry name" value="PIN-like_dom_sf"/>
</dbReference>
<dbReference type="GO" id="GO:0004519">
    <property type="term" value="F:endonuclease activity"/>
    <property type="evidence" value="ECO:0007669"/>
    <property type="project" value="UniProtKB-KW"/>
</dbReference>
<dbReference type="InterPro" id="IPR008918">
    <property type="entry name" value="HhH2"/>
</dbReference>
<keyword evidence="7 8" id="KW-0238">DNA-binding</keyword>
<dbReference type="PANTHER" id="PTHR42646:SF2">
    <property type="entry name" value="5'-3' EXONUCLEASE FAMILY PROTEIN"/>
    <property type="match status" value="1"/>
</dbReference>
<protein>
    <recommendedName>
        <fullName evidence="8">Flap endonuclease Xni</fullName>
        <shortName evidence="8">FEN</shortName>
        <ecNumber evidence="8">3.1.-.-</ecNumber>
    </recommendedName>
</protein>